<dbReference type="STRING" id="90241.B0682_03355"/>
<sequence>MCGYPQLLPTITATTHHPQLPPQPTTIIPIIKTSQTFNSQTQLLAFKKIYSHLTILTIYSHCKIFVFIK</sequence>
<evidence type="ECO:0000313" key="2">
    <source>
        <dbReference type="Proteomes" id="UP000191094"/>
    </source>
</evidence>
<comment type="caution">
    <text evidence="1">The sequence shown here is derived from an EMBL/GenBank/DDBJ whole genome shotgun (WGS) entry which is preliminary data.</text>
</comment>
<reference evidence="1 2" key="1">
    <citation type="submission" date="2017-02" db="EMBL/GenBank/DDBJ databases">
        <title>Draft genome sequence of Moraxella lincolnii CCUG 9405T type strain.</title>
        <authorList>
            <person name="Salva-Serra F."/>
            <person name="Engstrom-Jakobsson H."/>
            <person name="Thorell K."/>
            <person name="Jaen-Luchoro D."/>
            <person name="Gonzales-Siles L."/>
            <person name="Karlsson R."/>
            <person name="Yazdan S."/>
            <person name="Boulund F."/>
            <person name="Johnning A."/>
            <person name="Engstrand L."/>
            <person name="Kristiansson E."/>
            <person name="Moore E."/>
        </authorList>
    </citation>
    <scope>NUCLEOTIDE SEQUENCE [LARGE SCALE GENOMIC DNA]</scope>
    <source>
        <strain evidence="1 2">CCUG 9405</strain>
    </source>
</reference>
<organism evidence="1 2">
    <name type="scientific">Lwoffella lincolnii</name>
    <dbReference type="NCBI Taxonomy" id="90241"/>
    <lineage>
        <taxon>Bacteria</taxon>
        <taxon>Pseudomonadati</taxon>
        <taxon>Pseudomonadota</taxon>
        <taxon>Gammaproteobacteria</taxon>
        <taxon>Moraxellales</taxon>
        <taxon>Moraxellaceae</taxon>
        <taxon>Lwoffella</taxon>
    </lineage>
</organism>
<dbReference type="AlphaFoldDB" id="A0A1T0CHA5"/>
<keyword evidence="2" id="KW-1185">Reference proteome</keyword>
<dbReference type="EMBL" id="MUYT01000004">
    <property type="protein sequence ID" value="OOS21694.1"/>
    <property type="molecule type" value="Genomic_DNA"/>
</dbReference>
<name>A0A1T0CHA5_9GAMM</name>
<proteinExistence type="predicted"/>
<dbReference type="Proteomes" id="UP000191094">
    <property type="component" value="Unassembled WGS sequence"/>
</dbReference>
<protein>
    <submittedName>
        <fullName evidence="1">Uncharacterized protein</fullName>
    </submittedName>
</protein>
<gene>
    <name evidence="1" type="ORF">B0682_03355</name>
</gene>
<accession>A0A1T0CHA5</accession>
<evidence type="ECO:0000313" key="1">
    <source>
        <dbReference type="EMBL" id="OOS21694.1"/>
    </source>
</evidence>